<dbReference type="InParanoid" id="A0A0C3F973"/>
<reference evidence="1 2" key="1">
    <citation type="submission" date="2014-04" db="EMBL/GenBank/DDBJ databases">
        <authorList>
            <consortium name="DOE Joint Genome Institute"/>
            <person name="Kuo A."/>
            <person name="Tarkka M."/>
            <person name="Buscot F."/>
            <person name="Kohler A."/>
            <person name="Nagy L.G."/>
            <person name="Floudas D."/>
            <person name="Copeland A."/>
            <person name="Barry K.W."/>
            <person name="Cichocki N."/>
            <person name="Veneault-Fourrey C."/>
            <person name="LaButti K."/>
            <person name="Lindquist E.A."/>
            <person name="Lipzen A."/>
            <person name="Lundell T."/>
            <person name="Morin E."/>
            <person name="Murat C."/>
            <person name="Sun H."/>
            <person name="Tunlid A."/>
            <person name="Henrissat B."/>
            <person name="Grigoriev I.V."/>
            <person name="Hibbett D.S."/>
            <person name="Martin F."/>
            <person name="Nordberg H.P."/>
            <person name="Cantor M.N."/>
            <person name="Hua S.X."/>
        </authorList>
    </citation>
    <scope>NUCLEOTIDE SEQUENCE [LARGE SCALE GENOMIC DNA]</scope>
    <source>
        <strain evidence="1 2">F 1598</strain>
    </source>
</reference>
<keyword evidence="2" id="KW-1185">Reference proteome</keyword>
<dbReference type="Proteomes" id="UP000054166">
    <property type="component" value="Unassembled WGS sequence"/>
</dbReference>
<dbReference type="EMBL" id="KN833000">
    <property type="protein sequence ID" value="KIM81170.1"/>
    <property type="molecule type" value="Genomic_DNA"/>
</dbReference>
<accession>A0A0C3F973</accession>
<dbReference type="HOGENOM" id="CLU_2109908_0_0_1"/>
<evidence type="ECO:0000313" key="2">
    <source>
        <dbReference type="Proteomes" id="UP000054166"/>
    </source>
</evidence>
<organism evidence="1 2">
    <name type="scientific">Piloderma croceum (strain F 1598)</name>
    <dbReference type="NCBI Taxonomy" id="765440"/>
    <lineage>
        <taxon>Eukaryota</taxon>
        <taxon>Fungi</taxon>
        <taxon>Dikarya</taxon>
        <taxon>Basidiomycota</taxon>
        <taxon>Agaricomycotina</taxon>
        <taxon>Agaricomycetes</taxon>
        <taxon>Agaricomycetidae</taxon>
        <taxon>Atheliales</taxon>
        <taxon>Atheliaceae</taxon>
        <taxon>Piloderma</taxon>
    </lineage>
</organism>
<dbReference type="AlphaFoldDB" id="A0A0C3F973"/>
<proteinExistence type="predicted"/>
<name>A0A0C3F973_PILCF</name>
<sequence length="115" mass="13235">MSFCASKNIANSSLKPTLQHHYVSPWHCSLSERLSRAFFNYDAYKSSLIYPDSDDSLDDTDGWEDNMDPLTFARYAGPSSVHFVKMVQDHDRKARARFNHDVKSCRESGILSWLL</sequence>
<evidence type="ECO:0000313" key="1">
    <source>
        <dbReference type="EMBL" id="KIM81170.1"/>
    </source>
</evidence>
<gene>
    <name evidence="1" type="ORF">PILCRDRAFT_821608</name>
</gene>
<protein>
    <submittedName>
        <fullName evidence="1">Uncharacterized protein</fullName>
    </submittedName>
</protein>
<reference evidence="2" key="2">
    <citation type="submission" date="2015-01" db="EMBL/GenBank/DDBJ databases">
        <title>Evolutionary Origins and Diversification of the Mycorrhizal Mutualists.</title>
        <authorList>
            <consortium name="DOE Joint Genome Institute"/>
            <consortium name="Mycorrhizal Genomics Consortium"/>
            <person name="Kohler A."/>
            <person name="Kuo A."/>
            <person name="Nagy L.G."/>
            <person name="Floudas D."/>
            <person name="Copeland A."/>
            <person name="Barry K.W."/>
            <person name="Cichocki N."/>
            <person name="Veneault-Fourrey C."/>
            <person name="LaButti K."/>
            <person name="Lindquist E.A."/>
            <person name="Lipzen A."/>
            <person name="Lundell T."/>
            <person name="Morin E."/>
            <person name="Murat C."/>
            <person name="Riley R."/>
            <person name="Ohm R."/>
            <person name="Sun H."/>
            <person name="Tunlid A."/>
            <person name="Henrissat B."/>
            <person name="Grigoriev I.V."/>
            <person name="Hibbett D.S."/>
            <person name="Martin F."/>
        </authorList>
    </citation>
    <scope>NUCLEOTIDE SEQUENCE [LARGE SCALE GENOMIC DNA]</scope>
    <source>
        <strain evidence="2">F 1598</strain>
    </source>
</reference>